<keyword evidence="2" id="KW-1185">Reference proteome</keyword>
<dbReference type="Gene3D" id="3.30.2270.10">
    <property type="entry name" value="Folate-binding superfamily"/>
    <property type="match status" value="1"/>
</dbReference>
<sequence>MKLVPCPLNGWRPASEFAYGGPVEEMPDPQQCTDEEWMHYVYGHDGAPGVQKEWWYHNASGTWFVAERDTAADKFIRSYLP</sequence>
<dbReference type="Proteomes" id="UP001575181">
    <property type="component" value="Unassembled WGS sequence"/>
</dbReference>
<dbReference type="InterPro" id="IPR006279">
    <property type="entry name" value="SoxD"/>
</dbReference>
<name>A0ABV4TV58_9GAMM</name>
<evidence type="ECO:0000313" key="1">
    <source>
        <dbReference type="EMBL" id="MFA9461215.1"/>
    </source>
</evidence>
<gene>
    <name evidence="1" type="ORF">ACERLL_10295</name>
</gene>
<proteinExistence type="predicted"/>
<comment type="caution">
    <text evidence="1">The sequence shown here is derived from an EMBL/GenBank/DDBJ whole genome shotgun (WGS) entry which is preliminary data.</text>
</comment>
<dbReference type="Pfam" id="PF04267">
    <property type="entry name" value="SoxD"/>
    <property type="match status" value="1"/>
</dbReference>
<dbReference type="EMBL" id="JBGUAW010000006">
    <property type="protein sequence ID" value="MFA9461215.1"/>
    <property type="molecule type" value="Genomic_DNA"/>
</dbReference>
<dbReference type="InterPro" id="IPR038561">
    <property type="entry name" value="SoxD_sf"/>
</dbReference>
<organism evidence="1 2">
    <name type="scientific">Thiohalorhabdus methylotrophus</name>
    <dbReference type="NCBI Taxonomy" id="3242694"/>
    <lineage>
        <taxon>Bacteria</taxon>
        <taxon>Pseudomonadati</taxon>
        <taxon>Pseudomonadota</taxon>
        <taxon>Gammaproteobacteria</taxon>
        <taxon>Thiohalorhabdales</taxon>
        <taxon>Thiohalorhabdaceae</taxon>
        <taxon>Thiohalorhabdus</taxon>
    </lineage>
</organism>
<evidence type="ECO:0000313" key="2">
    <source>
        <dbReference type="Proteomes" id="UP001575181"/>
    </source>
</evidence>
<dbReference type="RefSeq" id="WP_373656000.1">
    <property type="nucleotide sequence ID" value="NZ_JBGUAW010000006.1"/>
</dbReference>
<protein>
    <submittedName>
        <fullName evidence="1">Sarcosine oxidase subunit delta</fullName>
    </submittedName>
</protein>
<accession>A0ABV4TV58</accession>
<reference evidence="1 2" key="1">
    <citation type="submission" date="2024-08" db="EMBL/GenBank/DDBJ databases">
        <title>Whole-genome sequencing of halo(alkali)philic microorganisms from hypersaline lakes.</title>
        <authorList>
            <person name="Sorokin D.Y."/>
            <person name="Merkel A.Y."/>
            <person name="Messina E."/>
            <person name="Yakimov M."/>
        </authorList>
    </citation>
    <scope>NUCLEOTIDE SEQUENCE [LARGE SCALE GENOMIC DNA]</scope>
    <source>
        <strain evidence="1 2">Cl-TMA</strain>
    </source>
</reference>